<dbReference type="InterPro" id="IPR006638">
    <property type="entry name" value="Elp3/MiaA/NifB-like_rSAM"/>
</dbReference>
<keyword evidence="10 15" id="KW-0408">Iron</keyword>
<evidence type="ECO:0000313" key="19">
    <source>
        <dbReference type="EMBL" id="SFO51808.1"/>
    </source>
</evidence>
<keyword evidence="12 15" id="KW-0627">Porphyrin biosynthesis</keyword>
<evidence type="ECO:0000256" key="12">
    <source>
        <dbReference type="ARBA" id="ARBA00023244"/>
    </source>
</evidence>
<dbReference type="PANTHER" id="PTHR13932:SF6">
    <property type="entry name" value="OXYGEN-INDEPENDENT COPROPORPHYRINOGEN III OXIDASE"/>
    <property type="match status" value="1"/>
</dbReference>
<evidence type="ECO:0000256" key="15">
    <source>
        <dbReference type="PIRNR" id="PIRNR000167"/>
    </source>
</evidence>
<dbReference type="InterPro" id="IPR034505">
    <property type="entry name" value="Coproporphyrinogen-III_oxidase"/>
</dbReference>
<dbReference type="EC" id="1.3.98.3" evidence="15"/>
<dbReference type="SMART" id="SM00729">
    <property type="entry name" value="Elp3"/>
    <property type="match status" value="1"/>
</dbReference>
<dbReference type="Gene3D" id="1.10.10.920">
    <property type="match status" value="1"/>
</dbReference>
<feature type="binding site" evidence="16">
    <location>
        <position position="185"/>
    </location>
    <ligand>
        <name>S-adenosyl-L-methionine</name>
        <dbReference type="ChEBI" id="CHEBI:59789"/>
        <label>2</label>
    </ligand>
</feature>
<dbReference type="Pfam" id="PF04055">
    <property type="entry name" value="Radical_SAM"/>
    <property type="match status" value="1"/>
</dbReference>
<dbReference type="SFLD" id="SFLDS00029">
    <property type="entry name" value="Radical_SAM"/>
    <property type="match status" value="1"/>
</dbReference>
<dbReference type="GO" id="GO:0006782">
    <property type="term" value="P:protoporphyrinogen IX biosynthetic process"/>
    <property type="evidence" value="ECO:0007669"/>
    <property type="project" value="UniProtKB-UniPathway"/>
</dbReference>
<dbReference type="Proteomes" id="UP000199564">
    <property type="component" value="Unassembled WGS sequence"/>
</dbReference>
<feature type="binding site" evidence="16">
    <location>
        <position position="146"/>
    </location>
    <ligand>
        <name>S-adenosyl-L-methionine</name>
        <dbReference type="ChEBI" id="CHEBI:59789"/>
        <label>1</label>
    </ligand>
</feature>
<dbReference type="NCBIfam" id="TIGR00538">
    <property type="entry name" value="hemN"/>
    <property type="match status" value="1"/>
</dbReference>
<evidence type="ECO:0000256" key="11">
    <source>
        <dbReference type="ARBA" id="ARBA00023014"/>
    </source>
</evidence>
<feature type="binding site" evidence="17">
    <location>
        <position position="66"/>
    </location>
    <ligand>
        <name>[4Fe-4S] cluster</name>
        <dbReference type="ChEBI" id="CHEBI:49883"/>
        <note>4Fe-4S-S-AdoMet</note>
    </ligand>
</feature>
<evidence type="ECO:0000256" key="5">
    <source>
        <dbReference type="ARBA" id="ARBA00022485"/>
    </source>
</evidence>
<keyword evidence="11 15" id="KW-0411">Iron-sulfur</keyword>
<evidence type="ECO:0000256" key="8">
    <source>
        <dbReference type="ARBA" id="ARBA00022723"/>
    </source>
</evidence>
<protein>
    <recommendedName>
        <fullName evidence="15">Coproporphyrinogen-III oxidase</fullName>
        <ecNumber evidence="15">1.3.98.3</ecNumber>
    </recommendedName>
</protein>
<comment type="pathway">
    <text evidence="2 15">Porphyrin-containing compound metabolism; protoporphyrin-IX biosynthesis; protoporphyrinogen-IX from coproporphyrinogen-III (AdoMet route): step 1/1.</text>
</comment>
<feature type="binding site" evidence="17">
    <location>
        <position position="69"/>
    </location>
    <ligand>
        <name>[4Fe-4S] cluster</name>
        <dbReference type="ChEBI" id="CHEBI:49883"/>
        <note>4Fe-4S-S-AdoMet</note>
    </ligand>
</feature>
<proteinExistence type="inferred from homology"/>
<keyword evidence="20" id="KW-1185">Reference proteome</keyword>
<dbReference type="GO" id="GO:0004109">
    <property type="term" value="F:coproporphyrinogen oxidase activity"/>
    <property type="evidence" value="ECO:0007669"/>
    <property type="project" value="InterPro"/>
</dbReference>
<comment type="subunit">
    <text evidence="4">Monomer.</text>
</comment>
<evidence type="ECO:0000256" key="6">
    <source>
        <dbReference type="ARBA" id="ARBA00022490"/>
    </source>
</evidence>
<evidence type="ECO:0000256" key="16">
    <source>
        <dbReference type="PIRSR" id="PIRSR000167-1"/>
    </source>
</evidence>
<organism evidence="19 20">
    <name type="scientific">Algoriphagus ornithinivorans</name>
    <dbReference type="NCBI Taxonomy" id="226506"/>
    <lineage>
        <taxon>Bacteria</taxon>
        <taxon>Pseudomonadati</taxon>
        <taxon>Bacteroidota</taxon>
        <taxon>Cytophagia</taxon>
        <taxon>Cytophagales</taxon>
        <taxon>Cyclobacteriaceae</taxon>
        <taxon>Algoriphagus</taxon>
    </lineage>
</organism>
<keyword evidence="7 15" id="KW-0949">S-adenosyl-L-methionine</keyword>
<feature type="binding site" evidence="16">
    <location>
        <position position="210"/>
    </location>
    <ligand>
        <name>S-adenosyl-L-methionine</name>
        <dbReference type="ChEBI" id="CHEBI:59789"/>
        <label>2</label>
    </ligand>
</feature>
<evidence type="ECO:0000256" key="17">
    <source>
        <dbReference type="PIRSR" id="PIRSR000167-2"/>
    </source>
</evidence>
<feature type="binding site" evidence="17">
    <location>
        <position position="62"/>
    </location>
    <ligand>
        <name>[4Fe-4S] cluster</name>
        <dbReference type="ChEBI" id="CHEBI:49883"/>
        <note>4Fe-4S-S-AdoMet</note>
    </ligand>
</feature>
<evidence type="ECO:0000256" key="10">
    <source>
        <dbReference type="ARBA" id="ARBA00023004"/>
    </source>
</evidence>
<dbReference type="CDD" id="cd01335">
    <property type="entry name" value="Radical_SAM"/>
    <property type="match status" value="1"/>
</dbReference>
<dbReference type="UniPathway" id="UPA00251">
    <property type="reaction ID" value="UER00323"/>
</dbReference>
<dbReference type="PANTHER" id="PTHR13932">
    <property type="entry name" value="COPROPORPHYRINIGEN III OXIDASE"/>
    <property type="match status" value="1"/>
</dbReference>
<feature type="domain" description="Radical SAM core" evidence="18">
    <location>
        <begin position="47"/>
        <end position="283"/>
    </location>
</feature>
<dbReference type="GO" id="GO:0051989">
    <property type="term" value="F:coproporphyrinogen dehydrogenase activity"/>
    <property type="evidence" value="ECO:0007669"/>
    <property type="project" value="UniProtKB-EC"/>
</dbReference>
<comment type="similarity">
    <text evidence="3 15">Belongs to the anaerobic coproporphyrinogen-III oxidase family.</text>
</comment>
<evidence type="ECO:0000256" key="2">
    <source>
        <dbReference type="ARBA" id="ARBA00004785"/>
    </source>
</evidence>
<feature type="binding site" evidence="16">
    <location>
        <position position="113"/>
    </location>
    <ligand>
        <name>S-adenosyl-L-methionine</name>
        <dbReference type="ChEBI" id="CHEBI:59789"/>
        <label>1</label>
    </ligand>
</feature>
<name>A0A1I5HTZ2_9BACT</name>
<dbReference type="SFLD" id="SFLDG01065">
    <property type="entry name" value="anaerobic_coproporphyrinogen-I"/>
    <property type="match status" value="1"/>
</dbReference>
<accession>A0A1I5HTZ2</accession>
<comment type="cofactor">
    <cofactor evidence="15 17">
        <name>[4Fe-4S] cluster</name>
        <dbReference type="ChEBI" id="CHEBI:49883"/>
    </cofactor>
    <text evidence="15 17">Binds 1 [4Fe-4S] cluster. The cluster is coordinated with 3 cysteines and an exchangeable S-adenosyl-L-methionine.</text>
</comment>
<keyword evidence="5 15" id="KW-0004">4Fe-4S</keyword>
<dbReference type="RefSeq" id="WP_091654727.1">
    <property type="nucleotide sequence ID" value="NZ_FOVW01000007.1"/>
</dbReference>
<dbReference type="GO" id="GO:0046872">
    <property type="term" value="F:metal ion binding"/>
    <property type="evidence" value="ECO:0007669"/>
    <property type="project" value="UniProtKB-KW"/>
</dbReference>
<evidence type="ECO:0000256" key="4">
    <source>
        <dbReference type="ARBA" id="ARBA00011245"/>
    </source>
</evidence>
<comment type="function">
    <text evidence="13">Involved in the heme biosynthesis. Catalyzes the anaerobic oxidative decarboxylation of propionate groups of rings A and B of coproporphyrinogen III to yield the vinyl groups in protoporphyrinogen IX.</text>
</comment>
<dbReference type="SUPFAM" id="SSF102114">
    <property type="entry name" value="Radical SAM enzymes"/>
    <property type="match status" value="1"/>
</dbReference>
<feature type="binding site" evidence="16">
    <location>
        <begin position="68"/>
        <end position="70"/>
    </location>
    <ligand>
        <name>S-adenosyl-L-methionine</name>
        <dbReference type="ChEBI" id="CHEBI:59789"/>
        <label>2</label>
    </ligand>
</feature>
<evidence type="ECO:0000259" key="18">
    <source>
        <dbReference type="PROSITE" id="PS51918"/>
    </source>
</evidence>
<evidence type="ECO:0000256" key="14">
    <source>
        <dbReference type="ARBA" id="ARBA00048321"/>
    </source>
</evidence>
<dbReference type="GO" id="GO:0051539">
    <property type="term" value="F:4 iron, 4 sulfur cluster binding"/>
    <property type="evidence" value="ECO:0007669"/>
    <property type="project" value="UniProtKB-KW"/>
</dbReference>
<gene>
    <name evidence="19" type="ORF">SAMN04488519_107265</name>
</gene>
<evidence type="ECO:0000313" key="20">
    <source>
        <dbReference type="Proteomes" id="UP000199564"/>
    </source>
</evidence>
<keyword evidence="9 15" id="KW-0560">Oxidoreductase</keyword>
<dbReference type="AlphaFoldDB" id="A0A1I5HTZ2"/>
<dbReference type="InterPro" id="IPR004558">
    <property type="entry name" value="Coprogen_oxidase_HemN"/>
</dbReference>
<dbReference type="PROSITE" id="PS51918">
    <property type="entry name" value="RADICAL_SAM"/>
    <property type="match status" value="1"/>
</dbReference>
<reference evidence="20" key="1">
    <citation type="submission" date="2016-10" db="EMBL/GenBank/DDBJ databases">
        <authorList>
            <person name="Varghese N."/>
            <person name="Submissions S."/>
        </authorList>
    </citation>
    <scope>NUCLEOTIDE SEQUENCE [LARGE SCALE GENOMIC DNA]</scope>
    <source>
        <strain evidence="20">DSM 15282</strain>
    </source>
</reference>
<comment type="catalytic activity">
    <reaction evidence="14 15">
        <text>coproporphyrinogen III + 2 S-adenosyl-L-methionine = protoporphyrinogen IX + 2 5'-deoxyadenosine + 2 L-methionine + 2 CO2</text>
        <dbReference type="Rhea" id="RHEA:15425"/>
        <dbReference type="ChEBI" id="CHEBI:16526"/>
        <dbReference type="ChEBI" id="CHEBI:17319"/>
        <dbReference type="ChEBI" id="CHEBI:57307"/>
        <dbReference type="ChEBI" id="CHEBI:57309"/>
        <dbReference type="ChEBI" id="CHEBI:57844"/>
        <dbReference type="ChEBI" id="CHEBI:59789"/>
        <dbReference type="EC" id="1.3.98.3"/>
    </reaction>
</comment>
<dbReference type="EMBL" id="FOVW01000007">
    <property type="protein sequence ID" value="SFO51808.1"/>
    <property type="molecule type" value="Genomic_DNA"/>
</dbReference>
<dbReference type="PIRSF" id="PIRSF000167">
    <property type="entry name" value="HemN"/>
    <property type="match status" value="1"/>
</dbReference>
<evidence type="ECO:0000256" key="1">
    <source>
        <dbReference type="ARBA" id="ARBA00004496"/>
    </source>
</evidence>
<dbReference type="STRING" id="226506.SAMN04488519_107265"/>
<dbReference type="InterPro" id="IPR023404">
    <property type="entry name" value="rSAM_horseshoe"/>
</dbReference>
<keyword evidence="6 15" id="KW-0963">Cytoplasm</keyword>
<evidence type="ECO:0000256" key="3">
    <source>
        <dbReference type="ARBA" id="ARBA00005493"/>
    </source>
</evidence>
<evidence type="ECO:0000256" key="9">
    <source>
        <dbReference type="ARBA" id="ARBA00023002"/>
    </source>
</evidence>
<dbReference type="GO" id="GO:0005737">
    <property type="term" value="C:cytoplasm"/>
    <property type="evidence" value="ECO:0007669"/>
    <property type="project" value="UniProtKB-SubCell"/>
</dbReference>
<feature type="binding site" evidence="16">
    <location>
        <position position="56"/>
    </location>
    <ligand>
        <name>S-adenosyl-L-methionine</name>
        <dbReference type="ChEBI" id="CHEBI:59789"/>
        <label>1</label>
    </ligand>
</feature>
<evidence type="ECO:0000256" key="7">
    <source>
        <dbReference type="ARBA" id="ARBA00022691"/>
    </source>
</evidence>
<feature type="binding site" evidence="16">
    <location>
        <position position="244"/>
    </location>
    <ligand>
        <name>S-adenosyl-L-methionine</name>
        <dbReference type="ChEBI" id="CHEBI:59789"/>
        <label>2</label>
    </ligand>
</feature>
<dbReference type="InterPro" id="IPR007197">
    <property type="entry name" value="rSAM"/>
</dbReference>
<dbReference type="Gene3D" id="3.80.30.20">
    <property type="entry name" value="tm_1862 like domain"/>
    <property type="match status" value="1"/>
</dbReference>
<comment type="subcellular location">
    <subcellularLocation>
        <location evidence="1 15">Cytoplasm</location>
    </subcellularLocation>
</comment>
<keyword evidence="8 15" id="KW-0479">Metal-binding</keyword>
<evidence type="ECO:0000256" key="13">
    <source>
        <dbReference type="ARBA" id="ARBA00024295"/>
    </source>
</evidence>
<feature type="binding site" evidence="16">
    <location>
        <position position="329"/>
    </location>
    <ligand>
        <name>S-adenosyl-L-methionine</name>
        <dbReference type="ChEBI" id="CHEBI:59789"/>
        <label>1</label>
    </ligand>
</feature>
<sequence length="452" mass="51903">MTIQPELIQKYNSPAPRYTSYPTVPLWENNIQPNHWSQLVDQAFQIYGKEEGISLYIHLPFCESLCTYCGCNKRITKNHDIENPYLESLLKEWENYLNIFHEKPKLAAIHLGGGTPTFFSAENLFTFLKKLIESCEILPGKEFSFEGHPNNTSIEHLKKLAELGFDRVSFGIQDFDLLVQKTINRIQPFERVQEAVENARSVGFKSINFDLIYGLPYQNEETLSCTFEAVQELKPDRIAFYSYAHVPTSFPAQRSYESHLPNEIEKRSLYELGKSLLIEMGYTEIGMDHFALPKDPLNLARQSGKLHRNFMGYTTSKSKILIGLGASSISDIYIAYAQNQKSVELYQNEISKANWPIVKGHSLTEEDLLVKEIILDLICKQAAFVPVNIWSQLSDSSLENLRDMEIEGMINIMGKTIQITELGIAFIRIICMQFDLRLQHRQEEVFSFSKAI</sequence>
<dbReference type="InterPro" id="IPR058240">
    <property type="entry name" value="rSAM_sf"/>
</dbReference>
<feature type="binding site" evidence="16">
    <location>
        <position position="173"/>
    </location>
    <ligand>
        <name>S-adenosyl-L-methionine</name>
        <dbReference type="ChEBI" id="CHEBI:59789"/>
        <label>2</label>
    </ligand>
</feature>
<feature type="binding site" evidence="16">
    <location>
        <begin position="114"/>
        <end position="115"/>
    </location>
    <ligand>
        <name>S-adenosyl-L-methionine</name>
        <dbReference type="ChEBI" id="CHEBI:59789"/>
        <label>2</label>
    </ligand>
</feature>